<proteinExistence type="predicted"/>
<feature type="region of interest" description="Disordered" evidence="1">
    <location>
        <begin position="176"/>
        <end position="212"/>
    </location>
</feature>
<feature type="domain" description="LysM" evidence="2">
    <location>
        <begin position="381"/>
        <end position="430"/>
    </location>
</feature>
<evidence type="ECO:0000313" key="4">
    <source>
        <dbReference type="Proteomes" id="UP000297535"/>
    </source>
</evidence>
<reference evidence="3 4" key="1">
    <citation type="submission" date="2019-04" db="EMBL/GenBank/DDBJ databases">
        <authorList>
            <person name="Feng G."/>
            <person name="Zhu H."/>
        </authorList>
    </citation>
    <scope>NUCLEOTIDE SEQUENCE [LARGE SCALE GENOMIC DNA]</scope>
    <source>
        <strain evidence="3 4">6HR-1</strain>
    </source>
</reference>
<dbReference type="SMART" id="SM00257">
    <property type="entry name" value="LysM"/>
    <property type="match status" value="1"/>
</dbReference>
<accession>A0A4Z0NHA1</accession>
<dbReference type="InterPro" id="IPR036779">
    <property type="entry name" value="LysM_dom_sf"/>
</dbReference>
<feature type="compositionally biased region" description="Low complexity" evidence="1">
    <location>
        <begin position="336"/>
        <end position="354"/>
    </location>
</feature>
<keyword evidence="4" id="KW-1185">Reference proteome</keyword>
<name>A0A4Z0NHA1_9HYPH</name>
<dbReference type="EMBL" id="SRLB01000028">
    <property type="protein sequence ID" value="TGD95487.1"/>
    <property type="molecule type" value="Genomic_DNA"/>
</dbReference>
<gene>
    <name evidence="3" type="ORF">EU555_27425</name>
</gene>
<evidence type="ECO:0000313" key="3">
    <source>
        <dbReference type="EMBL" id="TGD95487.1"/>
    </source>
</evidence>
<dbReference type="Pfam" id="PF01476">
    <property type="entry name" value="LysM"/>
    <property type="match status" value="1"/>
</dbReference>
<comment type="caution">
    <text evidence="3">The sequence shown here is derived from an EMBL/GenBank/DDBJ whole genome shotgun (WGS) entry which is preliminary data.</text>
</comment>
<sequence>MTVELRRGLALASVGLVAGFVLIGVAASGTRLFSLVSPETAPAEPPSAPTPLAALPAAPAAPAAAPPVAAAPAGPSFDVIRVEPDGASVVAGRGQPGATVEMLRGGVPFARTRADSAGNFALVPPLLPPGTSEITLRAIAPDGTQVLGQDSAVVVVAPDGRGRPLVAVTAPGKPTAVLSRPDEPVAGAAGTPAGSTTVATKTPADKAPANAPAPAAAAPVKVVSVDAEAGGRLYVTAQGAPKAALRLYLNDTLVAPGQAGPDGRIAFTIGRGVKPGDYRVRIDQVDPASGAVRTRAETAFAVPPNLEPPPAIGRPVPGAAAEAPGRVAPQPMLRGAPPAEAPAAAPAQTADAPAAAPPAPRSPAAETALADAGTVFVPGIGTAKVTRGDNLWSISRKAYGKGFRYTVIFGANQGQIRDPNRIYPGQVFVLPGEAPPVQGQAREPGNRG</sequence>
<dbReference type="PANTHER" id="PTHR34700:SF4">
    <property type="entry name" value="PHAGE-LIKE ELEMENT PBSX PROTEIN XKDP"/>
    <property type="match status" value="1"/>
</dbReference>
<organism evidence="3 4">
    <name type="scientific">Methylobacterium nonmethylotrophicum</name>
    <dbReference type="NCBI Taxonomy" id="1141884"/>
    <lineage>
        <taxon>Bacteria</taxon>
        <taxon>Pseudomonadati</taxon>
        <taxon>Pseudomonadota</taxon>
        <taxon>Alphaproteobacteria</taxon>
        <taxon>Hyphomicrobiales</taxon>
        <taxon>Methylobacteriaceae</taxon>
        <taxon>Methylobacterium</taxon>
    </lineage>
</organism>
<dbReference type="AlphaFoldDB" id="A0A4Z0NHA1"/>
<feature type="compositionally biased region" description="Low complexity" evidence="1">
    <location>
        <begin position="184"/>
        <end position="212"/>
    </location>
</feature>
<evidence type="ECO:0000259" key="2">
    <source>
        <dbReference type="PROSITE" id="PS51782"/>
    </source>
</evidence>
<feature type="region of interest" description="Disordered" evidence="1">
    <location>
        <begin position="302"/>
        <end position="364"/>
    </location>
</feature>
<dbReference type="PROSITE" id="PS51782">
    <property type="entry name" value="LYSM"/>
    <property type="match status" value="1"/>
</dbReference>
<dbReference type="SUPFAM" id="SSF54106">
    <property type="entry name" value="LysM domain"/>
    <property type="match status" value="1"/>
</dbReference>
<dbReference type="Proteomes" id="UP000297535">
    <property type="component" value="Unassembled WGS sequence"/>
</dbReference>
<protein>
    <submittedName>
        <fullName evidence="3">LysM peptidoglycan-binding domain-containing protein</fullName>
    </submittedName>
</protein>
<dbReference type="OrthoDB" id="370541at2"/>
<evidence type="ECO:0000256" key="1">
    <source>
        <dbReference type="SAM" id="MobiDB-lite"/>
    </source>
</evidence>
<dbReference type="CDD" id="cd00118">
    <property type="entry name" value="LysM"/>
    <property type="match status" value="1"/>
</dbReference>
<dbReference type="InterPro" id="IPR052196">
    <property type="entry name" value="Bact_Kbp"/>
</dbReference>
<dbReference type="PANTHER" id="PTHR34700">
    <property type="entry name" value="POTASSIUM BINDING PROTEIN KBP"/>
    <property type="match status" value="1"/>
</dbReference>
<dbReference type="RefSeq" id="WP_135418570.1">
    <property type="nucleotide sequence ID" value="NZ_SRLB01000028.1"/>
</dbReference>
<dbReference type="Gene3D" id="3.10.350.10">
    <property type="entry name" value="LysM domain"/>
    <property type="match status" value="1"/>
</dbReference>
<dbReference type="InterPro" id="IPR018392">
    <property type="entry name" value="LysM"/>
</dbReference>